<dbReference type="RefSeq" id="WP_331932770.1">
    <property type="nucleotide sequence ID" value="NZ_JBEPLU010000001.1"/>
</dbReference>
<organism evidence="1 2">
    <name type="scientific">Phenylobacterium koreense</name>
    <dbReference type="NCBI Taxonomy" id="266125"/>
    <lineage>
        <taxon>Bacteria</taxon>
        <taxon>Pseudomonadati</taxon>
        <taxon>Pseudomonadota</taxon>
        <taxon>Alphaproteobacteria</taxon>
        <taxon>Caulobacterales</taxon>
        <taxon>Caulobacteraceae</taxon>
        <taxon>Phenylobacterium</taxon>
    </lineage>
</organism>
<proteinExistence type="predicted"/>
<protein>
    <submittedName>
        <fullName evidence="1">Uncharacterized protein</fullName>
    </submittedName>
</protein>
<name>A0ABV2EDG1_9CAUL</name>
<accession>A0ABV2EDG1</accession>
<sequence length="83" mass="9508">MIWNVIDKRTRPYRWAKINAIIEATWHDNTVADTDIAPPPRSAEEEVTYDQRESLSLHEAITWANDQSCPVTLYLYDEGAGTS</sequence>
<comment type="caution">
    <text evidence="1">The sequence shown here is derived from an EMBL/GenBank/DDBJ whole genome shotgun (WGS) entry which is preliminary data.</text>
</comment>
<evidence type="ECO:0000313" key="1">
    <source>
        <dbReference type="EMBL" id="MET3525067.1"/>
    </source>
</evidence>
<dbReference type="Proteomes" id="UP001549110">
    <property type="component" value="Unassembled WGS sequence"/>
</dbReference>
<dbReference type="EMBL" id="JBEPLU010000001">
    <property type="protein sequence ID" value="MET3525067.1"/>
    <property type="molecule type" value="Genomic_DNA"/>
</dbReference>
<keyword evidence="2" id="KW-1185">Reference proteome</keyword>
<reference evidence="1 2" key="1">
    <citation type="submission" date="2024-06" db="EMBL/GenBank/DDBJ databases">
        <title>Genomic Encyclopedia of Type Strains, Phase IV (KMG-IV): sequencing the most valuable type-strain genomes for metagenomic binning, comparative biology and taxonomic classification.</title>
        <authorList>
            <person name="Goeker M."/>
        </authorList>
    </citation>
    <scope>NUCLEOTIDE SEQUENCE [LARGE SCALE GENOMIC DNA]</scope>
    <source>
        <strain evidence="1 2">DSM 17809</strain>
    </source>
</reference>
<gene>
    <name evidence="1" type="ORF">ABID41_000162</name>
</gene>
<evidence type="ECO:0000313" key="2">
    <source>
        <dbReference type="Proteomes" id="UP001549110"/>
    </source>
</evidence>